<evidence type="ECO:0000259" key="10">
    <source>
        <dbReference type="PROSITE" id="PS00745"/>
    </source>
</evidence>
<reference evidence="11 12" key="1">
    <citation type="journal article" date="2017" name="ISME J.">
        <title>Energy and carbon metabolisms in a deep terrestrial subsurface fluid microbial community.</title>
        <authorList>
            <person name="Momper L."/>
            <person name="Jungbluth S.P."/>
            <person name="Lee M.D."/>
            <person name="Amend J.P."/>
        </authorList>
    </citation>
    <scope>NUCLEOTIDE SEQUENCE [LARGE SCALE GENOMIC DNA]</scope>
    <source>
        <strain evidence="11">SURF_26</strain>
    </source>
</reference>
<evidence type="ECO:0000256" key="3">
    <source>
        <dbReference type="ARBA" id="ARBA00010835"/>
    </source>
</evidence>
<evidence type="ECO:0000256" key="9">
    <source>
        <dbReference type="SAM" id="Coils"/>
    </source>
</evidence>
<dbReference type="InterPro" id="IPR045853">
    <property type="entry name" value="Pep_chain_release_fac_I_sf"/>
</dbReference>
<gene>
    <name evidence="7 11" type="primary">prfA</name>
    <name evidence="11" type="ORF">C4541_11860</name>
</gene>
<dbReference type="Pfam" id="PF00472">
    <property type="entry name" value="RF-1"/>
    <property type="match status" value="1"/>
</dbReference>
<evidence type="ECO:0000256" key="2">
    <source>
        <dbReference type="ARBA" id="ARBA00004496"/>
    </source>
</evidence>
<dbReference type="FunFam" id="3.30.160.20:FF:000004">
    <property type="entry name" value="Peptide chain release factor 1"/>
    <property type="match status" value="1"/>
</dbReference>
<comment type="caution">
    <text evidence="11">The sequence shown here is derived from an EMBL/GenBank/DDBJ whole genome shotgun (WGS) entry which is preliminary data.</text>
</comment>
<sequence length="370" mass="42558">MFLQVKDKFIKRKEEVEVLLSDPAVIADRKKYQELTREYSQLEEINAHFSDYERVTSELESNRELLQDDSSDSEFTELLRSDIEKLEKEEAVLERKIKELLLPADKNDDRNTIVEIRAGTGGEEAALFAAELFRMYSRYAEKQGWRIETMDTNDTGLGGIKEIIFSVEGNQVYRKFRYESGVHRVQRVPQTESSGRLHTSAVTVAVLPEAEVVEIEIDPKDLRIDTFRSSGPGGQSVNTMDSAVRITHLPTKIVVQCQDEKSQLKNKTKALRVLRARLMEKYESEKQKERAEARRAQVSTGDRSAKIRTYNFPQNRVTDHRIGLSLYNLENIIDGELDELLGELMAYDYKQVMEQMLDDHGRTCSANHSK</sequence>
<dbReference type="SUPFAM" id="SSF75620">
    <property type="entry name" value="Release factor"/>
    <property type="match status" value="1"/>
</dbReference>
<evidence type="ECO:0000256" key="6">
    <source>
        <dbReference type="ARBA" id="ARBA00022917"/>
    </source>
</evidence>
<comment type="similarity">
    <text evidence="3 7">Belongs to the prokaryotic/mitochondrial release factor family.</text>
</comment>
<organism evidence="11 12">
    <name type="scientific">Candidatus Auribacter fodinae</name>
    <dbReference type="NCBI Taxonomy" id="2093366"/>
    <lineage>
        <taxon>Bacteria</taxon>
        <taxon>Pseudomonadati</taxon>
        <taxon>Candidatus Auribacterota</taxon>
        <taxon>Candidatus Auribacteria</taxon>
        <taxon>Candidatus Auribacterales</taxon>
        <taxon>Candidatus Auribacteraceae</taxon>
        <taxon>Candidatus Auribacter</taxon>
    </lineage>
</organism>
<evidence type="ECO:0000256" key="5">
    <source>
        <dbReference type="ARBA" id="ARBA00022490"/>
    </source>
</evidence>
<keyword evidence="4 7" id="KW-0488">Methylation</keyword>
<feature type="domain" description="Prokaryotic-type class I peptide chain release factors" evidence="10">
    <location>
        <begin position="228"/>
        <end position="244"/>
    </location>
</feature>
<dbReference type="Proteomes" id="UP000266426">
    <property type="component" value="Unassembled WGS sequence"/>
</dbReference>
<dbReference type="HAMAP" id="MF_00093">
    <property type="entry name" value="Rel_fac_1"/>
    <property type="match status" value="1"/>
</dbReference>
<dbReference type="SMART" id="SM00937">
    <property type="entry name" value="PCRF"/>
    <property type="match status" value="1"/>
</dbReference>
<dbReference type="FunFam" id="3.30.70.1660:FF:000002">
    <property type="entry name" value="Peptide chain release factor 1"/>
    <property type="match status" value="1"/>
</dbReference>
<dbReference type="FunFam" id="3.30.70.1660:FF:000004">
    <property type="entry name" value="Peptide chain release factor 1"/>
    <property type="match status" value="1"/>
</dbReference>
<comment type="function">
    <text evidence="1 7">Peptide chain release factor 1 directs the termination of translation in response to the peptide chain termination codons UAG and UAA.</text>
</comment>
<evidence type="ECO:0000313" key="11">
    <source>
        <dbReference type="EMBL" id="RJP56696.1"/>
    </source>
</evidence>
<feature type="modified residue" description="N5-methylglutamine" evidence="7">
    <location>
        <position position="235"/>
    </location>
</feature>
<accession>A0A3A4QX51</accession>
<feature type="coiled-coil region" evidence="9">
    <location>
        <begin position="257"/>
        <end position="299"/>
    </location>
</feature>
<dbReference type="Gene3D" id="3.30.160.20">
    <property type="match status" value="1"/>
</dbReference>
<dbReference type="AlphaFoldDB" id="A0A3A4QX51"/>
<keyword evidence="9" id="KW-0175">Coiled coil</keyword>
<keyword evidence="6 7" id="KW-0648">Protein biosynthesis</keyword>
<evidence type="ECO:0000256" key="8">
    <source>
        <dbReference type="NCBIfam" id="TIGR00019"/>
    </source>
</evidence>
<dbReference type="NCBIfam" id="NF001859">
    <property type="entry name" value="PRK00591.1"/>
    <property type="match status" value="1"/>
</dbReference>
<dbReference type="PANTHER" id="PTHR43804">
    <property type="entry name" value="LD18447P"/>
    <property type="match status" value="1"/>
</dbReference>
<evidence type="ECO:0000313" key="12">
    <source>
        <dbReference type="Proteomes" id="UP000266426"/>
    </source>
</evidence>
<dbReference type="PROSITE" id="PS00745">
    <property type="entry name" value="RF_PROK_I"/>
    <property type="match status" value="1"/>
</dbReference>
<dbReference type="Gene3D" id="3.30.70.1660">
    <property type="match status" value="1"/>
</dbReference>
<dbReference type="EMBL" id="QZJZ01000092">
    <property type="protein sequence ID" value="RJP56696.1"/>
    <property type="molecule type" value="Genomic_DNA"/>
</dbReference>
<dbReference type="PANTHER" id="PTHR43804:SF7">
    <property type="entry name" value="LD18447P"/>
    <property type="match status" value="1"/>
</dbReference>
<dbReference type="InterPro" id="IPR000352">
    <property type="entry name" value="Pep_chain_release_fac_I"/>
</dbReference>
<proteinExistence type="inferred from homology"/>
<name>A0A3A4QX51_9BACT</name>
<dbReference type="GO" id="GO:0016149">
    <property type="term" value="F:translation release factor activity, codon specific"/>
    <property type="evidence" value="ECO:0007669"/>
    <property type="project" value="UniProtKB-UniRule"/>
</dbReference>
<comment type="PTM">
    <text evidence="7">Methylated by PrmC. Methylation increases the termination efficiency of RF1.</text>
</comment>
<protein>
    <recommendedName>
        <fullName evidence="7 8">Peptide chain release factor 1</fullName>
        <shortName evidence="7">RF-1</shortName>
    </recommendedName>
</protein>
<dbReference type="NCBIfam" id="TIGR00019">
    <property type="entry name" value="prfA"/>
    <property type="match status" value="1"/>
</dbReference>
<dbReference type="Gene3D" id="6.10.140.1950">
    <property type="match status" value="1"/>
</dbReference>
<dbReference type="GO" id="GO:0005829">
    <property type="term" value="C:cytosol"/>
    <property type="evidence" value="ECO:0007669"/>
    <property type="project" value="UniProtKB-ARBA"/>
</dbReference>
<dbReference type="InterPro" id="IPR050057">
    <property type="entry name" value="Prokaryotic/Mito_RF"/>
</dbReference>
<keyword evidence="5 7" id="KW-0963">Cytoplasm</keyword>
<dbReference type="Pfam" id="PF03462">
    <property type="entry name" value="PCRF"/>
    <property type="match status" value="1"/>
</dbReference>
<dbReference type="InterPro" id="IPR004373">
    <property type="entry name" value="RF-1"/>
</dbReference>
<evidence type="ECO:0000256" key="4">
    <source>
        <dbReference type="ARBA" id="ARBA00022481"/>
    </source>
</evidence>
<dbReference type="InterPro" id="IPR005139">
    <property type="entry name" value="PCRF"/>
</dbReference>
<evidence type="ECO:0000256" key="1">
    <source>
        <dbReference type="ARBA" id="ARBA00002986"/>
    </source>
</evidence>
<evidence type="ECO:0000256" key="7">
    <source>
        <dbReference type="HAMAP-Rule" id="MF_00093"/>
    </source>
</evidence>
<comment type="subcellular location">
    <subcellularLocation>
        <location evidence="2 7">Cytoplasm</location>
    </subcellularLocation>
</comment>